<name>A0A6N2MIK4_SALVM</name>
<dbReference type="InterPro" id="IPR001611">
    <property type="entry name" value="Leu-rich_rpt"/>
</dbReference>
<dbReference type="Pfam" id="PF13855">
    <property type="entry name" value="LRR_8"/>
    <property type="match status" value="1"/>
</dbReference>
<dbReference type="FunFam" id="3.40.50.300:FF:001091">
    <property type="entry name" value="Probable disease resistance protein At1g61300"/>
    <property type="match status" value="2"/>
</dbReference>
<protein>
    <recommendedName>
        <fullName evidence="6">AAA+ ATPase domain-containing protein</fullName>
    </recommendedName>
</protein>
<dbReference type="InterPro" id="IPR002182">
    <property type="entry name" value="NB-ARC"/>
</dbReference>
<dbReference type="InterPro" id="IPR057135">
    <property type="entry name" value="At4g27190-like_LRR"/>
</dbReference>
<evidence type="ECO:0000256" key="1">
    <source>
        <dbReference type="ARBA" id="ARBA00008894"/>
    </source>
</evidence>
<evidence type="ECO:0000256" key="4">
    <source>
        <dbReference type="ARBA" id="ARBA00022840"/>
    </source>
</evidence>
<dbReference type="GO" id="GO:0043531">
    <property type="term" value="F:ADP binding"/>
    <property type="evidence" value="ECO:0007669"/>
    <property type="project" value="InterPro"/>
</dbReference>
<sequence>MASTVVELLFHPITRSVTRVFYYSRNVKSLETHMEELSDKKTRVLHSVEEATNKTEEIEDDVVEWLASVDAITEEADRVLKDKDKAKKRCFMGLFPNLMTRYRVSIEIKSIDEEAGNISLNGDKFDRVSYLPARRGIGDRSVKDYEAFESRRHVLNEILEALKDNDVNLVGVYGMPGVGKTTIVKKVAEQVKANRIFDVVVLAVVSKTPDLRRIQGEIADGLGFELKAETDRGRAERLRERLERETKVLERETKVLVILDDIWERLELDDVGIPSGSDNRGCKILMTSRDRNALYRGMDTKKLFHLQVLLENEAWNLFENKAGDPIKKPDLQLVAVEVAKRCAGLPILLVTVASALKDGDLSEWKDALERLKRFDKDEIDSRVYSALELSYTSLKGEEIKSVFLLCGQLIPHIIRIHDLLKYTVGLGLFKGISTLEEARHRLNKLVNDLIACCLLEGGADGIVKMHDVLHAFAASVASRDHHVFTSSSGTVLREWPAKNMLEQYSAISLPACKIPGLPEVLNCPKLESFILYNEDPSLKIPDCLFKGTKTLQLMDMTDVQLPTLPSSFQFLEKLQTLCLNSCGLEDIALIGELKMLKVLSLIGSNIVRLPREIGKLTRLQLLDLRDNPTLEIIPPNVLSCLTQLEDLYMENSFLQWGVEGLDSLRNNASLAELKNLPYLSTLYLHITDPMILPKDFFSKKLERFNILIGEGWEWSSKRETSTIMKLKISASIQSEEGIQLLLKRTEDLHLDGLEGVKSVSYELDGQGFPSLKHLHIQNSLEIRYIVDSTMLSPIVAFPFLVSLSLDNLNKLEKICNGQPVAESFSKLRILKVKRCPMLKNLFSLHMERGLLQLEEIVAEESGGEADEDEAIKLTQLRTLTLKYLPQFTSVSSKSNAASISQTRPEPTNLENCPVFVRLTSLIVEGCRNLKYLFTTSMVESLAQLKRLELCDCVSMEEIIIKNGLGEEENVRGVMLPKLQFLKLKGLPNLTRFCTACICVFGFQAIPNLEELSLDVKDAAKVCQGQFSADLFHKVRVLALRCFDDASAEFPFGILHGFQNMEKLVVNGGCYKELFPCQLVDEEEHTLDRIRCLELGYLSDLEKIWNQDLRVDQLLQNLETLEVRFCDSLINLAPSASSFGNLTALHVRGCKALKYLVTSSTARSLVQLSVMSIKECEMVTEIVASNGDEAGNEIIFRKLESLKLDCLASLTSFCSVNFTFRFPCLTEVIVTNCPKMKTFSLGILSTPKLQKKKRTKDIGKATLTSPFNSCIYKLHGLARNVKSLETQMEELSDIKTRVLHSVEEAKNKTEVIEDDVVKWLDGVAIIIEEADRVLKDKDKAKKRCFMGLFPNLMTRYRVSTEIKNIEEEAVKISLRGKFDRVSYLPARRGIGDRSVKGYKAFESRRHVLDEILEALKDNDVNLVGVYGMPGVGKTTIVKKVAEQVKANRIFDVVVLAVVSKTPDLRRIQGEIADGLGFELKAETISGRAEHLRERLERQTKVHERETKVLVILDDIWERLELDDVGIPSGSDNRGCKILMTSRDRNALYRGMDTKKLFHLQVLLENEAWNLFENKAGDPIKKPDLQLVAVEVAKRCAGLPILLVTVASALKDGDLSEWKDALERLKRFDKEDIDSRVYSALELSYTSLKGEEIKSVFLLCGQLRPHGIPFLDLLKYTVGLGLFKRISTLEQARNRLHKLVNDLIASCLLEGVADVIVKMHDVLHGFAASVASRDHHVFTSSSGTVLREWPAKDMLEQYSAISLPGCKISGLPEVLNCPKMESFILYNGDPSLKIPECLFKGTKTLQLMDMTEVQLPTLPSSLQFLEKLQTLCLDHCGLGDIALIGELKMLKVLSLMGSNIVQLPREIGQLTRLQLLDLTDNPTLEIIPPNVLSCLTQLEDLYMENSFLQWGVEGLDDRRNNASLAELKDLPCLSTLYLHITDPMILPKDFFSKKLERFNILIGEGWEWSRKRETSTIMKLKISASIHSEEGIQLLLKRTEDLYLDGLEGVKSVSYELDGQGFPSLKHLHIQNSLEIRYIVDSTMLSPIVAFPFLVSLSLDNLNKLEKICNGQPVAESFSKLRILKVKSCPMLKNFFSLHMERGLLQLEEIVAEESGGEVDEDEAIKLTQLRTLTLEYLPQFTSVSSKSNAASISQTRPEPLAQLKRLELCDCVSMEEIIIKKGLGEEENVIPNLEELSLDVKDAVKVCQGQFSADLFHKVRVLELQSFDDASAEFPFSILNIFHNLEKLVVTSGNFKELFPCQLVDEEEHTLARIRCLGLVDLPDLEKIWNQDLRVDQLLQNLETLEVRICDSLINLAPSASSFGNLTALEVEDCKALKYLVTSSTARSLVQLSVMSIRECKMVTEIVASNGDEAGNEIIFRKLESLKLDCLASLTSFCSVDFTFRFPRLTEVIVTNCPKMKTFSLGILSTPKLRKDQPGELSYGFVRLTSLIVEGCRNLKYLFTTSMVESLAQLKRLELCDCVSMEEIIIKNGLGEEANARGTMLPKLEALKLKGLPNLTRFCTGHPQLGKTIATADLFHKDEAIKLTHLRTLTLEYLPQPTSVSSKSNAASISQTRPEPLTSLIVEGCRNLKYLFTTSMVESLAQLKRLDICDCVSMEEIIIKNGLGEEENVIPNLEELSLDVKDAAKVCQGQFSADLFHKVRVLALQSLDDAATEFPFGILHRFQNMEKLVVTSGYLKELVPCQLVDEEEHTLARIRCLELAELPYLEKIWNQDLRVDQLLQNLETLEVRYCDSLINLAPSASTFGNLTALHVRGCKALKYLVTSSTARSLVQLSVMSIRECEMVTEIVASNGDEAGNEIIFWKLESLKLGSLASLTSFCSVNFTFRFPCLTEVIVTNCPKMKTFSLGILSTPKLQKKKRTKYNGKATLTSPFNSCIYKLGGLASIIPVRWYDGNGLMEYFICSKVKSRTKNQKEYWARQNCIGSAFNVKGAMQCPNCRKIEKGQWLYANGCRSLPEFSMEDWAHDEDLYDLSYSEMSFGVHWCPFGSLTRLPSSFEEGEFSSNGCKRFSILFE</sequence>
<evidence type="ECO:0000256" key="3">
    <source>
        <dbReference type="ARBA" id="ARBA00022821"/>
    </source>
</evidence>
<dbReference type="SMART" id="SM00382">
    <property type="entry name" value="AAA"/>
    <property type="match status" value="2"/>
</dbReference>
<gene>
    <name evidence="7" type="ORF">SVIM_LOCUS358158</name>
</gene>
<dbReference type="PANTHER" id="PTHR33463">
    <property type="entry name" value="NB-ARC DOMAIN-CONTAINING PROTEIN-RELATED"/>
    <property type="match status" value="1"/>
</dbReference>
<dbReference type="GO" id="GO:0006952">
    <property type="term" value="P:defense response"/>
    <property type="evidence" value="ECO:0007669"/>
    <property type="project" value="UniProtKB-KW"/>
</dbReference>
<feature type="domain" description="AAA+ ATPase" evidence="6">
    <location>
        <begin position="1418"/>
        <end position="1561"/>
    </location>
</feature>
<dbReference type="SUPFAM" id="SSF52540">
    <property type="entry name" value="P-loop containing nucleoside triphosphate hydrolases"/>
    <property type="match status" value="2"/>
</dbReference>
<dbReference type="SUPFAM" id="SSF52058">
    <property type="entry name" value="L domain-like"/>
    <property type="match status" value="3"/>
</dbReference>
<evidence type="ECO:0000313" key="7">
    <source>
        <dbReference type="EMBL" id="VFU52349.1"/>
    </source>
</evidence>
<proteinExistence type="inferred from homology"/>
<reference evidence="7" key="1">
    <citation type="submission" date="2019-03" db="EMBL/GenBank/DDBJ databases">
        <authorList>
            <person name="Mank J."/>
            <person name="Almeida P."/>
        </authorList>
    </citation>
    <scope>NUCLEOTIDE SEQUENCE</scope>
    <source>
        <strain evidence="7">78183</strain>
    </source>
</reference>
<dbReference type="InterPro" id="IPR003593">
    <property type="entry name" value="AAA+_ATPase"/>
</dbReference>
<dbReference type="PANTHER" id="PTHR33463:SF203">
    <property type="entry name" value="AAA+ ATPASE DOMAIN-CONTAINING PROTEIN"/>
    <property type="match status" value="1"/>
</dbReference>
<dbReference type="EMBL" id="CAADRP010001788">
    <property type="protein sequence ID" value="VFU52349.1"/>
    <property type="molecule type" value="Genomic_DNA"/>
</dbReference>
<dbReference type="Gene3D" id="1.10.8.430">
    <property type="entry name" value="Helical domain of apoptotic protease-activating factors"/>
    <property type="match status" value="2"/>
</dbReference>
<dbReference type="GO" id="GO:0005524">
    <property type="term" value="F:ATP binding"/>
    <property type="evidence" value="ECO:0007669"/>
    <property type="project" value="UniProtKB-KW"/>
</dbReference>
<organism evidence="7">
    <name type="scientific">Salix viminalis</name>
    <name type="common">Common osier</name>
    <name type="synonym">Basket willow</name>
    <dbReference type="NCBI Taxonomy" id="40686"/>
    <lineage>
        <taxon>Eukaryota</taxon>
        <taxon>Viridiplantae</taxon>
        <taxon>Streptophyta</taxon>
        <taxon>Embryophyta</taxon>
        <taxon>Tracheophyta</taxon>
        <taxon>Spermatophyta</taxon>
        <taxon>Magnoliopsida</taxon>
        <taxon>eudicotyledons</taxon>
        <taxon>Gunneridae</taxon>
        <taxon>Pentapetalae</taxon>
        <taxon>rosids</taxon>
        <taxon>fabids</taxon>
        <taxon>Malpighiales</taxon>
        <taxon>Salicaceae</taxon>
        <taxon>Saliceae</taxon>
        <taxon>Salix</taxon>
    </lineage>
</organism>
<keyword evidence="2" id="KW-0547">Nucleotide-binding</keyword>
<dbReference type="Pfam" id="PF00931">
    <property type="entry name" value="NB-ARC"/>
    <property type="match status" value="2"/>
</dbReference>
<evidence type="ECO:0000256" key="2">
    <source>
        <dbReference type="ARBA" id="ARBA00022741"/>
    </source>
</evidence>
<keyword evidence="4" id="KW-0067">ATP-binding</keyword>
<dbReference type="PRINTS" id="PR00364">
    <property type="entry name" value="DISEASERSIST"/>
</dbReference>
<comment type="similarity">
    <text evidence="1">Belongs to the disease resistance NB-LRR family.</text>
</comment>
<dbReference type="InterPro" id="IPR050905">
    <property type="entry name" value="Plant_NBS-LRR"/>
</dbReference>
<dbReference type="SUPFAM" id="SSF52047">
    <property type="entry name" value="RNI-like"/>
    <property type="match status" value="2"/>
</dbReference>
<dbReference type="InterPro" id="IPR032675">
    <property type="entry name" value="LRR_dom_sf"/>
</dbReference>
<accession>A0A6N2MIK4</accession>
<evidence type="ECO:0000256" key="5">
    <source>
        <dbReference type="SAM" id="Coils"/>
    </source>
</evidence>
<feature type="domain" description="AAA+ ATPase" evidence="6">
    <location>
        <begin position="166"/>
        <end position="309"/>
    </location>
</feature>
<keyword evidence="5" id="KW-0175">Coiled coil</keyword>
<keyword evidence="3" id="KW-0611">Plant defense</keyword>
<dbReference type="Pfam" id="PF23247">
    <property type="entry name" value="LRR_RPS2"/>
    <property type="match status" value="11"/>
</dbReference>
<feature type="coiled-coil region" evidence="5">
    <location>
        <begin position="34"/>
        <end position="89"/>
    </location>
</feature>
<dbReference type="Gene3D" id="3.40.50.300">
    <property type="entry name" value="P-loop containing nucleotide triphosphate hydrolases"/>
    <property type="match status" value="2"/>
</dbReference>
<evidence type="ECO:0000259" key="6">
    <source>
        <dbReference type="SMART" id="SM00382"/>
    </source>
</evidence>
<feature type="coiled-coil region" evidence="5">
    <location>
        <begin position="225"/>
        <end position="255"/>
    </location>
</feature>
<dbReference type="InterPro" id="IPR042197">
    <property type="entry name" value="Apaf_helical"/>
</dbReference>
<dbReference type="Gene3D" id="3.80.10.10">
    <property type="entry name" value="Ribonuclease Inhibitor"/>
    <property type="match status" value="7"/>
</dbReference>
<dbReference type="InterPro" id="IPR027417">
    <property type="entry name" value="P-loop_NTPase"/>
</dbReference>